<name>A0A183LJH4_9TREM</name>
<dbReference type="AlphaFoldDB" id="A0A183LJH4"/>
<protein>
    <submittedName>
        <fullName evidence="1">Uncharacterized protein</fullName>
    </submittedName>
</protein>
<evidence type="ECO:0000313" key="2">
    <source>
        <dbReference type="Proteomes" id="UP000277204"/>
    </source>
</evidence>
<evidence type="ECO:0000313" key="1">
    <source>
        <dbReference type="EMBL" id="VDO59553.1"/>
    </source>
</evidence>
<reference evidence="1 2" key="1">
    <citation type="submission" date="2018-11" db="EMBL/GenBank/DDBJ databases">
        <authorList>
            <consortium name="Pathogen Informatics"/>
        </authorList>
    </citation>
    <scope>NUCLEOTIDE SEQUENCE [LARGE SCALE GENOMIC DNA]</scope>
    <source>
        <strain evidence="1 2">Zambia</strain>
    </source>
</reference>
<accession>A0A183LJH4</accession>
<organism evidence="1 2">
    <name type="scientific">Schistosoma margrebowiei</name>
    <dbReference type="NCBI Taxonomy" id="48269"/>
    <lineage>
        <taxon>Eukaryota</taxon>
        <taxon>Metazoa</taxon>
        <taxon>Spiralia</taxon>
        <taxon>Lophotrochozoa</taxon>
        <taxon>Platyhelminthes</taxon>
        <taxon>Trematoda</taxon>
        <taxon>Digenea</taxon>
        <taxon>Strigeidida</taxon>
        <taxon>Schistosomatoidea</taxon>
        <taxon>Schistosomatidae</taxon>
        <taxon>Schistosoma</taxon>
    </lineage>
</organism>
<proteinExistence type="predicted"/>
<keyword evidence="2" id="KW-1185">Reference proteome</keyword>
<gene>
    <name evidence="1" type="ORF">SMRZ_LOCUS3949</name>
</gene>
<dbReference type="Proteomes" id="UP000277204">
    <property type="component" value="Unassembled WGS sequence"/>
</dbReference>
<dbReference type="EMBL" id="UZAI01001199">
    <property type="protein sequence ID" value="VDO59553.1"/>
    <property type="molecule type" value="Genomic_DNA"/>
</dbReference>
<sequence>MGSSILKEQMEYEPWDSISLRCSTALRIKPFDGGWRWSTGNPGLSGFVLLGTRQQDVHVILREPVLLAGFDPVSPRFTIRNITTDLSGPRPTSTTI</sequence>